<gene>
    <name evidence="3" type="ORF">EMPS_01495</name>
</gene>
<keyword evidence="4" id="KW-1185">Reference proteome</keyword>
<name>A0A9P3H2Y4_9FUNG</name>
<accession>A0A9P3H2Y4</accession>
<comment type="caution">
    <text evidence="3">The sequence shown here is derived from an EMBL/GenBank/DDBJ whole genome shotgun (WGS) entry which is preliminary data.</text>
</comment>
<evidence type="ECO:0000256" key="2">
    <source>
        <dbReference type="SAM" id="SignalP"/>
    </source>
</evidence>
<feature type="region of interest" description="Disordered" evidence="1">
    <location>
        <begin position="344"/>
        <end position="406"/>
    </location>
</feature>
<dbReference type="Gene3D" id="2.120.10.80">
    <property type="entry name" value="Kelch-type beta propeller"/>
    <property type="match status" value="2"/>
</dbReference>
<protein>
    <submittedName>
        <fullName evidence="3">Uncharacterized protein</fullName>
    </submittedName>
</protein>
<evidence type="ECO:0000256" key="1">
    <source>
        <dbReference type="SAM" id="MobiDB-lite"/>
    </source>
</evidence>
<organism evidence="3 4">
    <name type="scientific">Entomortierella parvispora</name>
    <dbReference type="NCBI Taxonomy" id="205924"/>
    <lineage>
        <taxon>Eukaryota</taxon>
        <taxon>Fungi</taxon>
        <taxon>Fungi incertae sedis</taxon>
        <taxon>Mucoromycota</taxon>
        <taxon>Mortierellomycotina</taxon>
        <taxon>Mortierellomycetes</taxon>
        <taxon>Mortierellales</taxon>
        <taxon>Mortierellaceae</taxon>
        <taxon>Entomortierella</taxon>
    </lineage>
</organism>
<dbReference type="EMBL" id="BQFW01000002">
    <property type="protein sequence ID" value="GJJ69149.1"/>
    <property type="molecule type" value="Genomic_DNA"/>
</dbReference>
<sequence>MALFASLLAILLALVAALADAVPGPGARAHSCVFGYNNDFYVLGGVGTLANGTIFMKTPYPFTGAEESLNWTSLPDPPWQTIPWVNSQPTFSCSNNRDGKVFLFGNAVGFAYYDPASNAWSTTQPTFKPSVSMSNLMNQSGVASAVWPDGYTISIFVSGPQMYLELDSQNMTMDGVSVPGFKEDYGSFCMDVVKTTPPLPVVCGGSTSMGYSDTCWQLGLGNLSTPFAALPEAQDACSLIAFETHFVVWPGFLSTYYSAGFPPKPINPDMYIFDMNNRSNGWGTIPNVQGSAYLPIYDYIGATVMPNTSTAVLFGGQDIFSTSYSSVIYQFNLSTNLWVTPFPSPNLGPPPGTSESGPPQKKSHVGAISASKSSGPRAPQTIDPKVYRSPQVPYGEWYAQQQSEQA</sequence>
<proteinExistence type="predicted"/>
<dbReference type="AlphaFoldDB" id="A0A9P3H2Y4"/>
<evidence type="ECO:0000313" key="3">
    <source>
        <dbReference type="EMBL" id="GJJ69149.1"/>
    </source>
</evidence>
<feature type="signal peptide" evidence="2">
    <location>
        <begin position="1"/>
        <end position="21"/>
    </location>
</feature>
<keyword evidence="2" id="KW-0732">Signal</keyword>
<reference evidence="3" key="1">
    <citation type="submission" date="2021-11" db="EMBL/GenBank/DDBJ databases">
        <authorList>
            <person name="Herlambang A."/>
            <person name="Guo Y."/>
            <person name="Takashima Y."/>
            <person name="Nishizawa T."/>
        </authorList>
    </citation>
    <scope>NUCLEOTIDE SEQUENCE</scope>
    <source>
        <strain evidence="3">E1425</strain>
    </source>
</reference>
<dbReference type="OrthoDB" id="2430752at2759"/>
<dbReference type="InterPro" id="IPR015915">
    <property type="entry name" value="Kelch-typ_b-propeller"/>
</dbReference>
<feature type="chain" id="PRO_5040364351" evidence="2">
    <location>
        <begin position="22"/>
        <end position="406"/>
    </location>
</feature>
<dbReference type="SUPFAM" id="SSF50965">
    <property type="entry name" value="Galactose oxidase, central domain"/>
    <property type="match status" value="1"/>
</dbReference>
<evidence type="ECO:0000313" key="4">
    <source>
        <dbReference type="Proteomes" id="UP000827284"/>
    </source>
</evidence>
<dbReference type="InterPro" id="IPR011043">
    <property type="entry name" value="Gal_Oxase/kelch_b-propeller"/>
</dbReference>
<reference evidence="3" key="2">
    <citation type="journal article" date="2022" name="Microbiol. Resour. Announc.">
        <title>Whole-Genome Sequence of Entomortierella parvispora E1425, a Mucoromycotan Fungus Associated with Burkholderiaceae-Related Endosymbiotic Bacteria.</title>
        <authorList>
            <person name="Herlambang A."/>
            <person name="Guo Y."/>
            <person name="Takashima Y."/>
            <person name="Narisawa K."/>
            <person name="Ohta H."/>
            <person name="Nishizawa T."/>
        </authorList>
    </citation>
    <scope>NUCLEOTIDE SEQUENCE</scope>
    <source>
        <strain evidence="3">E1425</strain>
    </source>
</reference>
<dbReference type="Proteomes" id="UP000827284">
    <property type="component" value="Unassembled WGS sequence"/>
</dbReference>